<proteinExistence type="predicted"/>
<organism evidence="1 2">
    <name type="scientific">Cymbomonas tetramitiformis</name>
    <dbReference type="NCBI Taxonomy" id="36881"/>
    <lineage>
        <taxon>Eukaryota</taxon>
        <taxon>Viridiplantae</taxon>
        <taxon>Chlorophyta</taxon>
        <taxon>Pyramimonadophyceae</taxon>
        <taxon>Pyramimonadales</taxon>
        <taxon>Pyramimonadaceae</taxon>
        <taxon>Cymbomonas</taxon>
    </lineage>
</organism>
<gene>
    <name evidence="1" type="ORF">CYMTET_52689</name>
</gene>
<evidence type="ECO:0000313" key="1">
    <source>
        <dbReference type="EMBL" id="KAK3237218.1"/>
    </source>
</evidence>
<protein>
    <submittedName>
        <fullName evidence="1">Uncharacterized protein</fullName>
    </submittedName>
</protein>
<keyword evidence="2" id="KW-1185">Reference proteome</keyword>
<dbReference type="EMBL" id="LGRX02034674">
    <property type="protein sequence ID" value="KAK3237218.1"/>
    <property type="molecule type" value="Genomic_DNA"/>
</dbReference>
<comment type="caution">
    <text evidence="1">The sequence shown here is derived from an EMBL/GenBank/DDBJ whole genome shotgun (WGS) entry which is preliminary data.</text>
</comment>
<dbReference type="Proteomes" id="UP001190700">
    <property type="component" value="Unassembled WGS sequence"/>
</dbReference>
<evidence type="ECO:0000313" key="2">
    <source>
        <dbReference type="Proteomes" id="UP001190700"/>
    </source>
</evidence>
<dbReference type="AlphaFoldDB" id="A0AAE0EQJ8"/>
<reference evidence="1 2" key="1">
    <citation type="journal article" date="2015" name="Genome Biol. Evol.">
        <title>Comparative Genomics of a Bacterivorous Green Alga Reveals Evolutionary Causalities and Consequences of Phago-Mixotrophic Mode of Nutrition.</title>
        <authorList>
            <person name="Burns J.A."/>
            <person name="Paasch A."/>
            <person name="Narechania A."/>
            <person name="Kim E."/>
        </authorList>
    </citation>
    <scope>NUCLEOTIDE SEQUENCE [LARGE SCALE GENOMIC DNA]</scope>
    <source>
        <strain evidence="1 2">PLY_AMNH</strain>
    </source>
</reference>
<name>A0AAE0EQJ8_9CHLO</name>
<sequence length="98" mass="10867">MFEAIERDFPELWAWTDLCYGVDADLGFRLGGVDGSVMRFVKSKEGTQQGDPLGLLYLAAPLQVVLERVQERHPSVVIFAYLDDGFFLGPPVDAGLAY</sequence>
<accession>A0AAE0EQJ8</accession>